<protein>
    <submittedName>
        <fullName evidence="8">Sushi, von Willebrand factor type A, EGF and pentraxin domain-containing protein 1</fullName>
    </submittedName>
</protein>
<organism evidence="8 9">
    <name type="scientific">Holothuria leucospilota</name>
    <name type="common">Black long sea cucumber</name>
    <name type="synonym">Mertensiothuria leucospilota</name>
    <dbReference type="NCBI Taxonomy" id="206669"/>
    <lineage>
        <taxon>Eukaryota</taxon>
        <taxon>Metazoa</taxon>
        <taxon>Echinodermata</taxon>
        <taxon>Eleutherozoa</taxon>
        <taxon>Echinozoa</taxon>
        <taxon>Holothuroidea</taxon>
        <taxon>Aspidochirotacea</taxon>
        <taxon>Aspidochirotida</taxon>
        <taxon>Holothuriidae</taxon>
        <taxon>Holothuria</taxon>
    </lineage>
</organism>
<dbReference type="SUPFAM" id="SSF57535">
    <property type="entry name" value="Complement control module/SCR domain"/>
    <property type="match status" value="2"/>
</dbReference>
<accession>A0A9Q1BMK6</accession>
<dbReference type="CDD" id="cd00033">
    <property type="entry name" value="CCP"/>
    <property type="match status" value="1"/>
</dbReference>
<gene>
    <name evidence="8" type="ORF">HOLleu_28684</name>
</gene>
<dbReference type="AlphaFoldDB" id="A0A9Q1BMK6"/>
<evidence type="ECO:0000256" key="6">
    <source>
        <dbReference type="SAM" id="SignalP"/>
    </source>
</evidence>
<feature type="domain" description="Sushi" evidence="7">
    <location>
        <begin position="145"/>
        <end position="203"/>
    </location>
</feature>
<comment type="subcellular location">
    <subcellularLocation>
        <location evidence="1">Virion</location>
    </subcellularLocation>
</comment>
<name>A0A9Q1BMK6_HOLLE</name>
<evidence type="ECO:0000313" key="8">
    <source>
        <dbReference type="EMBL" id="KAJ8029319.1"/>
    </source>
</evidence>
<dbReference type="OrthoDB" id="6127264at2759"/>
<dbReference type="Pfam" id="PF00084">
    <property type="entry name" value="Sushi"/>
    <property type="match status" value="2"/>
</dbReference>
<evidence type="ECO:0000256" key="2">
    <source>
        <dbReference type="ARBA" id="ARBA00022659"/>
    </source>
</evidence>
<feature type="signal peptide" evidence="6">
    <location>
        <begin position="1"/>
        <end position="23"/>
    </location>
</feature>
<feature type="chain" id="PRO_5040186714" evidence="6">
    <location>
        <begin position="24"/>
        <end position="215"/>
    </location>
</feature>
<evidence type="ECO:0000256" key="1">
    <source>
        <dbReference type="ARBA" id="ARBA00004328"/>
    </source>
</evidence>
<proteinExistence type="predicted"/>
<dbReference type="InterPro" id="IPR000436">
    <property type="entry name" value="Sushi_SCR_CCP_dom"/>
</dbReference>
<keyword evidence="9" id="KW-1185">Reference proteome</keyword>
<dbReference type="PROSITE" id="PS50923">
    <property type="entry name" value="SUSHI"/>
    <property type="match status" value="1"/>
</dbReference>
<evidence type="ECO:0000313" key="9">
    <source>
        <dbReference type="Proteomes" id="UP001152320"/>
    </source>
</evidence>
<evidence type="ECO:0000256" key="5">
    <source>
        <dbReference type="PROSITE-ProRule" id="PRU00302"/>
    </source>
</evidence>
<dbReference type="InterPro" id="IPR051503">
    <property type="entry name" value="ComplSys_Reg/VirEntry_Med"/>
</dbReference>
<keyword evidence="2 5" id="KW-0768">Sushi</keyword>
<dbReference type="PANTHER" id="PTHR45785">
    <property type="entry name" value="COMPLEMENT FACTOR H-RELATED"/>
    <property type="match status" value="1"/>
</dbReference>
<dbReference type="Gene3D" id="2.10.70.10">
    <property type="entry name" value="Complement Module, domain 1"/>
    <property type="match status" value="3"/>
</dbReference>
<dbReference type="InterPro" id="IPR035976">
    <property type="entry name" value="Sushi/SCR/CCP_sf"/>
</dbReference>
<keyword evidence="3 6" id="KW-0732">Signal</keyword>
<evidence type="ECO:0000256" key="4">
    <source>
        <dbReference type="ARBA" id="ARBA00023157"/>
    </source>
</evidence>
<comment type="caution">
    <text evidence="5">Lacks conserved residue(s) required for the propagation of feature annotation.</text>
</comment>
<sequence>MSLKVLHLTAILFLTGNVGFSAAECNGVPSACDPEDILRGRSSSKACYNDEETLKYSCNGILHGPPENICKNGEWMIPAPIDCEDFTCDIPTDDSFATLDPRKSIYNAREEVKIMCVAGYKLEGPRSAICEPQGWNPLTTPKCFKTCKSPEVQHGRAQIGSPMIKGDTATVVCDDGYVIHVGQSHWITCGDNGEWEHIPQCVKDERSPESPLNDL</sequence>
<dbReference type="SMART" id="SM00032">
    <property type="entry name" value="CCP"/>
    <property type="match status" value="3"/>
</dbReference>
<dbReference type="PANTHER" id="PTHR45785:SF2">
    <property type="entry name" value="COMPLEMENT FACTOR H-RELATED"/>
    <property type="match status" value="1"/>
</dbReference>
<dbReference type="EMBL" id="JAIZAY010000014">
    <property type="protein sequence ID" value="KAJ8029319.1"/>
    <property type="molecule type" value="Genomic_DNA"/>
</dbReference>
<keyword evidence="4" id="KW-1015">Disulfide bond</keyword>
<evidence type="ECO:0000256" key="3">
    <source>
        <dbReference type="ARBA" id="ARBA00022729"/>
    </source>
</evidence>
<reference evidence="8" key="1">
    <citation type="submission" date="2021-10" db="EMBL/GenBank/DDBJ databases">
        <title>Tropical sea cucumber genome reveals ecological adaptation and Cuvierian tubules defense mechanism.</title>
        <authorList>
            <person name="Chen T."/>
        </authorList>
    </citation>
    <scope>NUCLEOTIDE SEQUENCE</scope>
    <source>
        <strain evidence="8">Nanhai2018</strain>
        <tissue evidence="8">Muscle</tissue>
    </source>
</reference>
<dbReference type="Proteomes" id="UP001152320">
    <property type="component" value="Chromosome 14"/>
</dbReference>
<comment type="caution">
    <text evidence="8">The sequence shown here is derived from an EMBL/GenBank/DDBJ whole genome shotgun (WGS) entry which is preliminary data.</text>
</comment>
<evidence type="ECO:0000259" key="7">
    <source>
        <dbReference type="PROSITE" id="PS50923"/>
    </source>
</evidence>